<proteinExistence type="predicted"/>
<evidence type="ECO:0000313" key="4">
    <source>
        <dbReference type="Proteomes" id="UP000593892"/>
    </source>
</evidence>
<evidence type="ECO:0000259" key="2">
    <source>
        <dbReference type="Pfam" id="PF01979"/>
    </source>
</evidence>
<keyword evidence="3" id="KW-0378">Hydrolase</keyword>
<name>A0A7S7NLC6_PALFE</name>
<gene>
    <name evidence="3" type="ORF">IRI77_23410</name>
</gene>
<keyword evidence="1" id="KW-0732">Signal</keyword>
<feature type="domain" description="Amidohydrolase-related" evidence="2">
    <location>
        <begin position="358"/>
        <end position="419"/>
    </location>
</feature>
<dbReference type="RefSeq" id="WP_194447427.1">
    <property type="nucleotide sequence ID" value="NZ_CP063849.1"/>
</dbReference>
<keyword evidence="4" id="KW-1185">Reference proteome</keyword>
<dbReference type="InterPro" id="IPR011059">
    <property type="entry name" value="Metal-dep_hydrolase_composite"/>
</dbReference>
<dbReference type="SUPFAM" id="SSF51556">
    <property type="entry name" value="Metallo-dependent hydrolases"/>
    <property type="match status" value="1"/>
</dbReference>
<dbReference type="PANTHER" id="PTHR43135">
    <property type="entry name" value="ALPHA-D-RIBOSE 1-METHYLPHOSPHONATE 5-TRIPHOSPHATE DIPHOSPHATASE"/>
    <property type="match status" value="1"/>
</dbReference>
<dbReference type="Gene3D" id="2.30.40.10">
    <property type="entry name" value="Urease, subunit C, domain 1"/>
    <property type="match status" value="1"/>
</dbReference>
<feature type="chain" id="PRO_5032455409" evidence="1">
    <location>
        <begin position="20"/>
        <end position="438"/>
    </location>
</feature>
<dbReference type="SUPFAM" id="SSF51338">
    <property type="entry name" value="Composite domain of metallo-dependent hydrolases"/>
    <property type="match status" value="1"/>
</dbReference>
<organism evidence="3 4">
    <name type="scientific">Paludibaculum fermentans</name>
    <dbReference type="NCBI Taxonomy" id="1473598"/>
    <lineage>
        <taxon>Bacteria</taxon>
        <taxon>Pseudomonadati</taxon>
        <taxon>Acidobacteriota</taxon>
        <taxon>Terriglobia</taxon>
        <taxon>Bryobacterales</taxon>
        <taxon>Bryobacteraceae</taxon>
        <taxon>Paludibaculum</taxon>
    </lineage>
</organism>
<dbReference type="AlphaFoldDB" id="A0A7S7NLC6"/>
<feature type="signal peptide" evidence="1">
    <location>
        <begin position="1"/>
        <end position="19"/>
    </location>
</feature>
<dbReference type="InterPro" id="IPR006680">
    <property type="entry name" value="Amidohydro-rel"/>
</dbReference>
<protein>
    <submittedName>
        <fullName evidence="3">Amidohydrolase family protein</fullName>
    </submittedName>
</protein>
<evidence type="ECO:0000256" key="1">
    <source>
        <dbReference type="SAM" id="SignalP"/>
    </source>
</evidence>
<dbReference type="Pfam" id="PF01979">
    <property type="entry name" value="Amidohydro_1"/>
    <property type="match status" value="1"/>
</dbReference>
<reference evidence="3 4" key="1">
    <citation type="submission" date="2020-10" db="EMBL/GenBank/DDBJ databases">
        <title>Complete genome sequence of Paludibaculum fermentans P105T, a facultatively anaerobic acidobacterium capable of dissimilatory Fe(III) reduction.</title>
        <authorList>
            <person name="Dedysh S.N."/>
            <person name="Beletsky A.V."/>
            <person name="Kulichevskaya I.S."/>
            <person name="Mardanov A.V."/>
            <person name="Ravin N.V."/>
        </authorList>
    </citation>
    <scope>NUCLEOTIDE SEQUENCE [LARGE SCALE GENOMIC DNA]</scope>
    <source>
        <strain evidence="3 4">P105</strain>
    </source>
</reference>
<dbReference type="Proteomes" id="UP000593892">
    <property type="component" value="Chromosome"/>
</dbReference>
<dbReference type="GO" id="GO:0016810">
    <property type="term" value="F:hydrolase activity, acting on carbon-nitrogen (but not peptide) bonds"/>
    <property type="evidence" value="ECO:0007669"/>
    <property type="project" value="InterPro"/>
</dbReference>
<dbReference type="InterPro" id="IPR032466">
    <property type="entry name" value="Metal_Hydrolase"/>
</dbReference>
<accession>A0A7S7NLC6</accession>
<dbReference type="PANTHER" id="PTHR43135:SF3">
    <property type="entry name" value="ALPHA-D-RIBOSE 1-METHYLPHOSPHONATE 5-TRIPHOSPHATE DIPHOSPHATASE"/>
    <property type="match status" value="1"/>
</dbReference>
<sequence length="438" mass="47483">MRSRGLLGIILAASVYAGANDSMLIRNATVHPVSGPKQENVSVLVVDGKIAEVGAKVAAKGKIKVVDGKGLHVYPGMIDSGSPVGMSEISSVRETTDTGELGDFNPQLRALIAVNPESEHIPVVRANGITSVMVLPGSMGGRGAGGGSIISGQVSMIHLDGWTWEEMEIRRDAALQLVWPAIASRGRGASDDDLPPALAARRVTFAQAKRNQEEDVRKLKEFVEEARRYQKAKAGKETGLKPDLKYEAMLPVLEGKRPIMVLASREREIREAVEWAERERLKIVLANVREPGKMTEELAKKKIPVILGSPFTTPIDDDAAYDEPFTLAAELNKAGVKIAFASFGTQFARNLPYEAGQSVAFGLPYDEALKSVTLNAAEIWGVADQYGSIEPGKWADLVVTDGDLLEVKTNVKMMFIKGAPVDLESKHTKLYKKYLARP</sequence>
<dbReference type="InterPro" id="IPR051781">
    <property type="entry name" value="Metallo-dep_Hydrolase"/>
</dbReference>
<dbReference type="EMBL" id="CP063849">
    <property type="protein sequence ID" value="QOY85757.1"/>
    <property type="molecule type" value="Genomic_DNA"/>
</dbReference>
<dbReference type="Gene3D" id="3.20.20.140">
    <property type="entry name" value="Metal-dependent hydrolases"/>
    <property type="match status" value="1"/>
</dbReference>
<evidence type="ECO:0000313" key="3">
    <source>
        <dbReference type="EMBL" id="QOY85757.1"/>
    </source>
</evidence>
<dbReference type="KEGG" id="pfer:IRI77_23410"/>